<dbReference type="Proteomes" id="UP000827892">
    <property type="component" value="Chromosome X"/>
</dbReference>
<dbReference type="AlphaFoldDB" id="A0AAE9CTN4"/>
<reference evidence="1 2" key="1">
    <citation type="submission" date="2022-05" db="EMBL/GenBank/DDBJ databases">
        <title>Chromosome-level reference genomes for two strains of Caenorhabditis briggsae: an improved platform for comparative genomics.</title>
        <authorList>
            <person name="Stevens L."/>
            <person name="Andersen E.C."/>
        </authorList>
    </citation>
    <scope>NUCLEOTIDE SEQUENCE [LARGE SCALE GENOMIC DNA]</scope>
    <source>
        <strain evidence="1">QX1410_ONT</strain>
        <tissue evidence="1">Whole-organism</tissue>
    </source>
</reference>
<gene>
    <name evidence="1" type="ORF">L3Y34_010584</name>
</gene>
<dbReference type="EMBL" id="CP090896">
    <property type="protein sequence ID" value="ULT80095.1"/>
    <property type="molecule type" value="Genomic_DNA"/>
</dbReference>
<accession>A0AAE9CTN4</accession>
<name>A0AAE9CTN4_CAEBR</name>
<evidence type="ECO:0000313" key="1">
    <source>
        <dbReference type="EMBL" id="ULT80095.1"/>
    </source>
</evidence>
<protein>
    <submittedName>
        <fullName evidence="1">Uncharacterized protein</fullName>
    </submittedName>
</protein>
<evidence type="ECO:0000313" key="2">
    <source>
        <dbReference type="Proteomes" id="UP000827892"/>
    </source>
</evidence>
<sequence length="99" mass="11255">MSLLKQDRFNLRHRFFADRTRASSTKSNDGLIVVVTNLDFIKLLLTTLSSSKRSLERSKCSGFTLEDSEPLPNVMKERVIGRDLQQVEDTLGKLPEDSI</sequence>
<organism evidence="1 2">
    <name type="scientific">Caenorhabditis briggsae</name>
    <dbReference type="NCBI Taxonomy" id="6238"/>
    <lineage>
        <taxon>Eukaryota</taxon>
        <taxon>Metazoa</taxon>
        <taxon>Ecdysozoa</taxon>
        <taxon>Nematoda</taxon>
        <taxon>Chromadorea</taxon>
        <taxon>Rhabditida</taxon>
        <taxon>Rhabditina</taxon>
        <taxon>Rhabditomorpha</taxon>
        <taxon>Rhabditoidea</taxon>
        <taxon>Rhabditidae</taxon>
        <taxon>Peloderinae</taxon>
        <taxon>Caenorhabditis</taxon>
    </lineage>
</organism>
<proteinExistence type="predicted"/>